<comment type="caution">
    <text evidence="1">The sequence shown here is derived from an EMBL/GenBank/DDBJ whole genome shotgun (WGS) entry which is preliminary data.</text>
</comment>
<gene>
    <name evidence="1" type="ORF">GMARGA_LOCUS14874</name>
</gene>
<name>A0ABN7V665_GIGMA</name>
<sequence length="321" mass="37278">EKEIEELIIEYKSLFLERNKKIAEFLGISNPGVVFVVRKISELVEWKQLDDQQETLTPATDNCSVESKKVKELILQLSKKIAIGLQEARTSDYGIQDVEKQIKGILECLLNDADSESLMKRKLNEEEAKLSQERVPESSAKILATSDSLQGHAYNEKGITTEITQLTDICKTQETKQTTKIEEINYILWDIPFYYTSFEIINMLKPFGKVSIKKCKIKKKNFMKLEKEVCKRERGELSRQNKNKYEQVKDSKEKVDVTVKENDRIKKENKESCSKRNTAVKNSHQIEQINTNNYSKKYNEMLQRIMAIEDLIKGLIRPNRS</sequence>
<organism evidence="1 2">
    <name type="scientific">Gigaspora margarita</name>
    <dbReference type="NCBI Taxonomy" id="4874"/>
    <lineage>
        <taxon>Eukaryota</taxon>
        <taxon>Fungi</taxon>
        <taxon>Fungi incertae sedis</taxon>
        <taxon>Mucoromycota</taxon>
        <taxon>Glomeromycotina</taxon>
        <taxon>Glomeromycetes</taxon>
        <taxon>Diversisporales</taxon>
        <taxon>Gigasporaceae</taxon>
        <taxon>Gigaspora</taxon>
    </lineage>
</organism>
<dbReference type="Proteomes" id="UP000789901">
    <property type="component" value="Unassembled WGS sequence"/>
</dbReference>
<evidence type="ECO:0000313" key="1">
    <source>
        <dbReference type="EMBL" id="CAG8736078.1"/>
    </source>
</evidence>
<feature type="non-terminal residue" evidence="1">
    <location>
        <position position="1"/>
    </location>
</feature>
<proteinExistence type="predicted"/>
<evidence type="ECO:0000313" key="2">
    <source>
        <dbReference type="Proteomes" id="UP000789901"/>
    </source>
</evidence>
<dbReference type="EMBL" id="CAJVQB010010042">
    <property type="protein sequence ID" value="CAG8736078.1"/>
    <property type="molecule type" value="Genomic_DNA"/>
</dbReference>
<reference evidence="1 2" key="1">
    <citation type="submission" date="2021-06" db="EMBL/GenBank/DDBJ databases">
        <authorList>
            <person name="Kallberg Y."/>
            <person name="Tangrot J."/>
            <person name="Rosling A."/>
        </authorList>
    </citation>
    <scope>NUCLEOTIDE SEQUENCE [LARGE SCALE GENOMIC DNA]</scope>
    <source>
        <strain evidence="1 2">120-4 pot B 10/14</strain>
    </source>
</reference>
<accession>A0ABN7V665</accession>
<protein>
    <submittedName>
        <fullName evidence="1">37332_t:CDS:1</fullName>
    </submittedName>
</protein>
<keyword evidence="2" id="KW-1185">Reference proteome</keyword>